<keyword evidence="4" id="KW-1003">Cell membrane</keyword>
<keyword evidence="3" id="KW-0813">Transport</keyword>
<proteinExistence type="inferred from homology"/>
<comment type="subcellular location">
    <subcellularLocation>
        <location evidence="1">Cell membrane</location>
        <topology evidence="1">Multi-pass membrane protein</topology>
    </subcellularLocation>
</comment>
<name>A0ABV7CFA0_9GAMM</name>
<dbReference type="RefSeq" id="WP_377120324.1">
    <property type="nucleotide sequence ID" value="NZ_JBHRSD010000002.1"/>
</dbReference>
<evidence type="ECO:0000313" key="11">
    <source>
        <dbReference type="EMBL" id="MFC3031262.1"/>
    </source>
</evidence>
<organism evidence="11 12">
    <name type="scientific">Pseudoalteromonas fenneropenaei</name>
    <dbReference type="NCBI Taxonomy" id="1737459"/>
    <lineage>
        <taxon>Bacteria</taxon>
        <taxon>Pseudomonadati</taxon>
        <taxon>Pseudomonadota</taxon>
        <taxon>Gammaproteobacteria</taxon>
        <taxon>Alteromonadales</taxon>
        <taxon>Pseudoalteromonadaceae</taxon>
        <taxon>Pseudoalteromonas</taxon>
    </lineage>
</organism>
<dbReference type="PANTHER" id="PTHR30489">
    <property type="entry name" value="LIPOPROTEIN-RELEASING SYSTEM TRANSMEMBRANE PROTEIN LOLE"/>
    <property type="match status" value="1"/>
</dbReference>
<evidence type="ECO:0000256" key="2">
    <source>
        <dbReference type="ARBA" id="ARBA00005236"/>
    </source>
</evidence>
<feature type="transmembrane region" description="Helical" evidence="8">
    <location>
        <begin position="359"/>
        <end position="382"/>
    </location>
</feature>
<feature type="transmembrane region" description="Helical" evidence="8">
    <location>
        <begin position="318"/>
        <end position="339"/>
    </location>
</feature>
<keyword evidence="5 8" id="KW-0812">Transmembrane</keyword>
<gene>
    <name evidence="11" type="ORF">ACFOEE_01815</name>
</gene>
<dbReference type="InterPro" id="IPR025857">
    <property type="entry name" value="MacB_PCD"/>
</dbReference>
<dbReference type="Pfam" id="PF02687">
    <property type="entry name" value="FtsX"/>
    <property type="match status" value="1"/>
</dbReference>
<comment type="caution">
    <text evidence="11">The sequence shown here is derived from an EMBL/GenBank/DDBJ whole genome shotgun (WGS) entry which is preliminary data.</text>
</comment>
<dbReference type="InterPro" id="IPR003838">
    <property type="entry name" value="ABC3_permease_C"/>
</dbReference>
<evidence type="ECO:0000256" key="6">
    <source>
        <dbReference type="ARBA" id="ARBA00022989"/>
    </source>
</evidence>
<evidence type="ECO:0000256" key="3">
    <source>
        <dbReference type="ARBA" id="ARBA00022448"/>
    </source>
</evidence>
<evidence type="ECO:0000256" key="5">
    <source>
        <dbReference type="ARBA" id="ARBA00022692"/>
    </source>
</evidence>
<protein>
    <submittedName>
        <fullName evidence="11">Lipoprotein-releasing ABC transporter permease subunit</fullName>
    </submittedName>
</protein>
<sequence length="399" mass="43400">MFQPVSLFVGLRYSRSGKGNAFISFISFFSIAGIALGLTALITVNSVMNGFEQNLKGSMLALIPHVQISGEPANLAAFAETLQDNPLVRQVGPHLAGEAVLQTNRQLQGVMLQGGVSSDTSLTRFIQQGSWQELSEIPFSIGISRYLATQLNVGIGDQIRVIIPQVSNYTPMGRVPVQRLFEVRVLFSTESEADLHLAYTNFSSLSKLLRLRDDTPTTYSIMLHDAFNAALFQSQYQTELAEFKVSDWRSEQGALFAAVAMEKRIMTLMLALIVLVAVFNILSALSMMVNEKIAEIAILQTLGFTPARISQVFMVQGIYNGVIGTVCGLAGGLLLAHYINEALTLAGLDLLGGMRLPVLIEPMSIAMMACVSLGLSFLATLFPARKAAKVLPAEVLRYE</sequence>
<evidence type="ECO:0000256" key="7">
    <source>
        <dbReference type="ARBA" id="ARBA00023136"/>
    </source>
</evidence>
<evidence type="ECO:0000256" key="1">
    <source>
        <dbReference type="ARBA" id="ARBA00004651"/>
    </source>
</evidence>
<feature type="domain" description="MacB-like periplasmic core" evidence="10">
    <location>
        <begin position="27"/>
        <end position="163"/>
    </location>
</feature>
<dbReference type="Proteomes" id="UP001595453">
    <property type="component" value="Unassembled WGS sequence"/>
</dbReference>
<evidence type="ECO:0000256" key="4">
    <source>
        <dbReference type="ARBA" id="ARBA00022475"/>
    </source>
</evidence>
<evidence type="ECO:0000259" key="10">
    <source>
        <dbReference type="Pfam" id="PF12704"/>
    </source>
</evidence>
<keyword evidence="6 8" id="KW-1133">Transmembrane helix</keyword>
<keyword evidence="11" id="KW-0449">Lipoprotein</keyword>
<dbReference type="Pfam" id="PF12704">
    <property type="entry name" value="MacB_PCD"/>
    <property type="match status" value="1"/>
</dbReference>
<dbReference type="InterPro" id="IPR051447">
    <property type="entry name" value="Lipoprotein-release_system"/>
</dbReference>
<evidence type="ECO:0000256" key="8">
    <source>
        <dbReference type="SAM" id="Phobius"/>
    </source>
</evidence>
<feature type="domain" description="ABC3 transporter permease C-terminal" evidence="9">
    <location>
        <begin position="268"/>
        <end position="390"/>
    </location>
</feature>
<evidence type="ECO:0000313" key="12">
    <source>
        <dbReference type="Proteomes" id="UP001595453"/>
    </source>
</evidence>
<feature type="transmembrane region" description="Helical" evidence="8">
    <location>
        <begin position="21"/>
        <end position="44"/>
    </location>
</feature>
<dbReference type="PANTHER" id="PTHR30489:SF8">
    <property type="entry name" value="LIPOPROTEIN-RELEASING SYSTEM TRANSMEMBRANE PROTEIN LOLC"/>
    <property type="match status" value="1"/>
</dbReference>
<keyword evidence="7 8" id="KW-0472">Membrane</keyword>
<reference evidence="12" key="1">
    <citation type="journal article" date="2019" name="Int. J. Syst. Evol. Microbiol.">
        <title>The Global Catalogue of Microorganisms (GCM) 10K type strain sequencing project: providing services to taxonomists for standard genome sequencing and annotation.</title>
        <authorList>
            <consortium name="The Broad Institute Genomics Platform"/>
            <consortium name="The Broad Institute Genome Sequencing Center for Infectious Disease"/>
            <person name="Wu L."/>
            <person name="Ma J."/>
        </authorList>
    </citation>
    <scope>NUCLEOTIDE SEQUENCE [LARGE SCALE GENOMIC DNA]</scope>
    <source>
        <strain evidence="12">KCTC 42730</strain>
    </source>
</reference>
<dbReference type="InterPro" id="IPR011925">
    <property type="entry name" value="LolCE_TM"/>
</dbReference>
<accession>A0ABV7CFA0</accession>
<keyword evidence="12" id="KW-1185">Reference proteome</keyword>
<dbReference type="EMBL" id="JBHRSD010000002">
    <property type="protein sequence ID" value="MFC3031262.1"/>
    <property type="molecule type" value="Genomic_DNA"/>
</dbReference>
<evidence type="ECO:0000259" key="9">
    <source>
        <dbReference type="Pfam" id="PF02687"/>
    </source>
</evidence>
<comment type="similarity">
    <text evidence="2">Belongs to the ABC-4 integral membrane protein family. LolC/E subfamily.</text>
</comment>
<feature type="transmembrane region" description="Helical" evidence="8">
    <location>
        <begin position="265"/>
        <end position="285"/>
    </location>
</feature>
<dbReference type="NCBIfam" id="TIGR02212">
    <property type="entry name" value="lolCE"/>
    <property type="match status" value="1"/>
</dbReference>